<keyword evidence="1" id="KW-0479">Metal-binding</keyword>
<sequence length="219" mass="22713">MAVLGGSMGAVYNVGDSAGWTNTGVDYQGWADAHTFKVGNEIVFTYDNGDNDVVQVSEEDYNACNSDNPIETYKSGNDMLEFADAGTYYFICSYPNKCLNDNQKVKIEVVSSTDTPPSPPLGPSPSPSSGLSPSPPSEPTPSPSSGLSPSPPSGPTSSPPSCPKRKPKSKSKPPAVNDPPASSPSDGVVDTSAASPLSFNKHLAGLLVLASCALALYLH</sequence>
<dbReference type="FunFam" id="2.60.40.420:FF:000003">
    <property type="entry name" value="Blue copper"/>
    <property type="match status" value="1"/>
</dbReference>
<evidence type="ECO:0000313" key="6">
    <source>
        <dbReference type="Proteomes" id="UP001293254"/>
    </source>
</evidence>
<dbReference type="EMBL" id="JACGWO010000006">
    <property type="protein sequence ID" value="KAK4425354.1"/>
    <property type="molecule type" value="Genomic_DNA"/>
</dbReference>
<comment type="caution">
    <text evidence="5">The sequence shown here is derived from an EMBL/GenBank/DDBJ whole genome shotgun (WGS) entry which is preliminary data.</text>
</comment>
<keyword evidence="6" id="KW-1185">Reference proteome</keyword>
<feature type="compositionally biased region" description="Pro residues" evidence="3">
    <location>
        <begin position="116"/>
        <end position="126"/>
    </location>
</feature>
<dbReference type="InterPro" id="IPR003245">
    <property type="entry name" value="Phytocyanin_dom"/>
</dbReference>
<evidence type="ECO:0000313" key="5">
    <source>
        <dbReference type="EMBL" id="KAK4425354.1"/>
    </source>
</evidence>
<protein>
    <submittedName>
        <fullName evidence="5">Early nodulin-like protein 3</fullName>
    </submittedName>
</protein>
<dbReference type="Pfam" id="PF02298">
    <property type="entry name" value="Cu_bind_like"/>
    <property type="match status" value="1"/>
</dbReference>
<reference evidence="5" key="1">
    <citation type="submission" date="2020-06" db="EMBL/GenBank/DDBJ databases">
        <authorList>
            <person name="Li T."/>
            <person name="Hu X."/>
            <person name="Zhang T."/>
            <person name="Song X."/>
            <person name="Zhang H."/>
            <person name="Dai N."/>
            <person name="Sheng W."/>
            <person name="Hou X."/>
            <person name="Wei L."/>
        </authorList>
    </citation>
    <scope>NUCLEOTIDE SEQUENCE</scope>
    <source>
        <strain evidence="5">3651</strain>
        <tissue evidence="5">Leaf</tissue>
    </source>
</reference>
<dbReference type="Proteomes" id="UP001293254">
    <property type="component" value="Unassembled WGS sequence"/>
</dbReference>
<feature type="compositionally biased region" description="Pro residues" evidence="3">
    <location>
        <begin position="133"/>
        <end position="142"/>
    </location>
</feature>
<dbReference type="SUPFAM" id="SSF49503">
    <property type="entry name" value="Cupredoxins"/>
    <property type="match status" value="1"/>
</dbReference>
<reference evidence="5" key="2">
    <citation type="journal article" date="2024" name="Plant">
        <title>Genomic evolution and insights into agronomic trait innovations of Sesamum species.</title>
        <authorList>
            <person name="Miao H."/>
            <person name="Wang L."/>
            <person name="Qu L."/>
            <person name="Liu H."/>
            <person name="Sun Y."/>
            <person name="Le M."/>
            <person name="Wang Q."/>
            <person name="Wei S."/>
            <person name="Zheng Y."/>
            <person name="Lin W."/>
            <person name="Duan Y."/>
            <person name="Cao H."/>
            <person name="Xiong S."/>
            <person name="Wang X."/>
            <person name="Wei L."/>
            <person name="Li C."/>
            <person name="Ma Q."/>
            <person name="Ju M."/>
            <person name="Zhao R."/>
            <person name="Li G."/>
            <person name="Mu C."/>
            <person name="Tian Q."/>
            <person name="Mei H."/>
            <person name="Zhang T."/>
            <person name="Gao T."/>
            <person name="Zhang H."/>
        </authorList>
    </citation>
    <scope>NUCLEOTIDE SEQUENCE</scope>
    <source>
        <strain evidence="5">3651</strain>
    </source>
</reference>
<accession>A0AAE1Y8I9</accession>
<dbReference type="PANTHER" id="PTHR33021">
    <property type="entry name" value="BLUE COPPER PROTEIN"/>
    <property type="match status" value="1"/>
</dbReference>
<dbReference type="InterPro" id="IPR039391">
    <property type="entry name" value="Phytocyanin-like"/>
</dbReference>
<dbReference type="GO" id="GO:0009055">
    <property type="term" value="F:electron transfer activity"/>
    <property type="evidence" value="ECO:0007669"/>
    <property type="project" value="InterPro"/>
</dbReference>
<evidence type="ECO:0000256" key="1">
    <source>
        <dbReference type="ARBA" id="ARBA00022723"/>
    </source>
</evidence>
<gene>
    <name evidence="5" type="ORF">Salat_1729400</name>
</gene>
<dbReference type="AlphaFoldDB" id="A0AAE1Y8I9"/>
<dbReference type="Gene3D" id="2.60.40.420">
    <property type="entry name" value="Cupredoxins - blue copper proteins"/>
    <property type="match status" value="1"/>
</dbReference>
<dbReference type="PROSITE" id="PS51485">
    <property type="entry name" value="PHYTOCYANIN"/>
    <property type="match status" value="1"/>
</dbReference>
<evidence type="ECO:0000256" key="2">
    <source>
        <dbReference type="ARBA" id="ARBA00023180"/>
    </source>
</evidence>
<feature type="domain" description="Phytocyanin" evidence="4">
    <location>
        <begin position="10"/>
        <end position="111"/>
    </location>
</feature>
<dbReference type="GO" id="GO:0005886">
    <property type="term" value="C:plasma membrane"/>
    <property type="evidence" value="ECO:0007669"/>
    <property type="project" value="TreeGrafter"/>
</dbReference>
<dbReference type="CDD" id="cd04216">
    <property type="entry name" value="Phytocyanin"/>
    <property type="match status" value="1"/>
</dbReference>
<proteinExistence type="predicted"/>
<dbReference type="InterPro" id="IPR008972">
    <property type="entry name" value="Cupredoxin"/>
</dbReference>
<evidence type="ECO:0000259" key="4">
    <source>
        <dbReference type="PROSITE" id="PS51485"/>
    </source>
</evidence>
<dbReference type="PANTHER" id="PTHR33021:SF339">
    <property type="entry name" value="OS07G0570600 PROTEIN"/>
    <property type="match status" value="1"/>
</dbReference>
<evidence type="ECO:0000256" key="3">
    <source>
        <dbReference type="SAM" id="MobiDB-lite"/>
    </source>
</evidence>
<keyword evidence="2" id="KW-0325">Glycoprotein</keyword>
<feature type="compositionally biased region" description="Pro residues" evidence="3">
    <location>
        <begin position="149"/>
        <end position="162"/>
    </location>
</feature>
<organism evidence="5 6">
    <name type="scientific">Sesamum alatum</name>
    <dbReference type="NCBI Taxonomy" id="300844"/>
    <lineage>
        <taxon>Eukaryota</taxon>
        <taxon>Viridiplantae</taxon>
        <taxon>Streptophyta</taxon>
        <taxon>Embryophyta</taxon>
        <taxon>Tracheophyta</taxon>
        <taxon>Spermatophyta</taxon>
        <taxon>Magnoliopsida</taxon>
        <taxon>eudicotyledons</taxon>
        <taxon>Gunneridae</taxon>
        <taxon>Pentapetalae</taxon>
        <taxon>asterids</taxon>
        <taxon>lamiids</taxon>
        <taxon>Lamiales</taxon>
        <taxon>Pedaliaceae</taxon>
        <taxon>Sesamum</taxon>
    </lineage>
</organism>
<dbReference type="GO" id="GO:0046872">
    <property type="term" value="F:metal ion binding"/>
    <property type="evidence" value="ECO:0007669"/>
    <property type="project" value="UniProtKB-KW"/>
</dbReference>
<name>A0AAE1Y8I9_9LAMI</name>
<feature type="region of interest" description="Disordered" evidence="3">
    <location>
        <begin position="111"/>
        <end position="193"/>
    </location>
</feature>